<accession>F9W7J7</accession>
<dbReference type="SUPFAM" id="SSF143503">
    <property type="entry name" value="PUG domain-like"/>
    <property type="match status" value="1"/>
</dbReference>
<dbReference type="AlphaFoldDB" id="F9W7J7"/>
<dbReference type="EMBL" id="CAEQ01001044">
    <property type="protein sequence ID" value="CCD13164.1"/>
    <property type="molecule type" value="Genomic_DNA"/>
</dbReference>
<comment type="caution">
    <text evidence="1">The sequence shown here is derived from an EMBL/GenBank/DDBJ whole genome shotgun (WGS) entry which is preliminary data.</text>
</comment>
<dbReference type="VEuPathDB" id="TriTrypDB:TcIL3000_0_04300"/>
<gene>
    <name evidence="1" type="ORF">TCIL3000_0_04300</name>
</gene>
<evidence type="ECO:0000313" key="1">
    <source>
        <dbReference type="EMBL" id="CCD13164.1"/>
    </source>
</evidence>
<evidence type="ECO:0000313" key="2">
    <source>
        <dbReference type="Proteomes" id="UP000000702"/>
    </source>
</evidence>
<name>F9W7J7_TRYCI</name>
<dbReference type="Proteomes" id="UP000000702">
    <property type="component" value="Unassembled WGS sequence"/>
</dbReference>
<reference evidence="2" key="1">
    <citation type="submission" date="2011-07" db="EMBL/GenBank/DDBJ databases">
        <title>Divergent evolution of antigenic variation in African trypanosomes.</title>
        <authorList>
            <person name="Jackson A.P."/>
            <person name="Berry A."/>
            <person name="Allison H.C."/>
            <person name="Burton P."/>
            <person name="Anderson J."/>
            <person name="Aslett M."/>
            <person name="Brown R."/>
            <person name="Corton N."/>
            <person name="Harris D."/>
            <person name="Hauser H."/>
            <person name="Gamble J."/>
            <person name="Gilderthorp R."/>
            <person name="McQuillan J."/>
            <person name="Quail M.A."/>
            <person name="Sanders M."/>
            <person name="Van Tonder A."/>
            <person name="Ginger M.L."/>
            <person name="Donelson J.E."/>
            <person name="Field M.C."/>
            <person name="Barry J.D."/>
            <person name="Berriman M."/>
            <person name="Hertz-Fowler C."/>
        </authorList>
    </citation>
    <scope>NUCLEOTIDE SEQUENCE [LARGE SCALE GENOMIC DNA]</scope>
    <source>
        <strain evidence="2">IL3000</strain>
    </source>
</reference>
<proteinExistence type="predicted"/>
<protein>
    <submittedName>
        <fullName evidence="1">WGS project CAEQ00000000 data, annotated contig 162</fullName>
    </submittedName>
</protein>
<dbReference type="InterPro" id="IPR036339">
    <property type="entry name" value="PUB-like_dom_sf"/>
</dbReference>
<reference evidence="1 2" key="2">
    <citation type="journal article" date="2012" name="Proc. Natl. Acad. Sci. U.S.A.">
        <title>Antigenic diversity is generated by distinct evolutionary mechanisms in African trypanosome species.</title>
        <authorList>
            <person name="Jackson A.P."/>
            <person name="Berry A."/>
            <person name="Aslett M."/>
            <person name="Allison H.C."/>
            <person name="Burton P."/>
            <person name="Vavrova-Anderson J."/>
            <person name="Brown R."/>
            <person name="Browne H."/>
            <person name="Corton N."/>
            <person name="Hauser H."/>
            <person name="Gamble J."/>
            <person name="Gilderthorp R."/>
            <person name="Marcello L."/>
            <person name="McQuillan J."/>
            <person name="Otto T.D."/>
            <person name="Quail M.A."/>
            <person name="Sanders M.J."/>
            <person name="van Tonder A."/>
            <person name="Ginger M.L."/>
            <person name="Field M.C."/>
            <person name="Barry J.D."/>
            <person name="Hertz-Fowler C."/>
            <person name="Berriman M."/>
        </authorList>
    </citation>
    <scope>NUCLEOTIDE SEQUENCE [LARGE SCALE GENOMIC DNA]</scope>
    <source>
        <strain evidence="1 2">IL3000</strain>
    </source>
</reference>
<keyword evidence="2" id="KW-1185">Reference proteome</keyword>
<organism evidence="1 2">
    <name type="scientific">Trypanosoma congolense (strain IL3000)</name>
    <dbReference type="NCBI Taxonomy" id="1068625"/>
    <lineage>
        <taxon>Eukaryota</taxon>
        <taxon>Discoba</taxon>
        <taxon>Euglenozoa</taxon>
        <taxon>Kinetoplastea</taxon>
        <taxon>Metakinetoplastina</taxon>
        <taxon>Trypanosomatida</taxon>
        <taxon>Trypanosomatidae</taxon>
        <taxon>Trypanosoma</taxon>
        <taxon>Nannomonas</taxon>
    </lineage>
</organism>
<sequence length="203" mass="23709">MSLEEAERILVESPPDPLGHAITRVFRPLLANILLDNENHKFHVVRKNNKLIKSVLQRLPESVVQTLFDAIDFKLECRNDSEMIYTFGGDVQKLSMSDNFFSYIEEKLRERRLGTSRFQPPLASRVELDWKERKDALIQEIRRDIDERRRDINESRLAKAQDALCHDDFTSVESLKEKSRLPLLNRGDYATHFLVVNIFHFGG</sequence>